<gene>
    <name evidence="10" type="ORF">ACMD2_17303</name>
</gene>
<dbReference type="GO" id="GO:0042742">
    <property type="term" value="P:defense response to bacterium"/>
    <property type="evidence" value="ECO:0007669"/>
    <property type="project" value="UniProtKB-ARBA"/>
</dbReference>
<name>A0A199VH92_ANACO</name>
<feature type="domain" description="Disease resistance N-terminal" evidence="7">
    <location>
        <begin position="21"/>
        <end position="105"/>
    </location>
</feature>
<dbReference type="InterPro" id="IPR042197">
    <property type="entry name" value="Apaf_helical"/>
</dbReference>
<keyword evidence="4" id="KW-0547">Nucleotide-binding</keyword>
<evidence type="ECO:0000256" key="1">
    <source>
        <dbReference type="ARBA" id="ARBA00008894"/>
    </source>
</evidence>
<dbReference type="GO" id="GO:0009626">
    <property type="term" value="P:plant-type hypersensitive response"/>
    <property type="evidence" value="ECO:0007669"/>
    <property type="project" value="UniProtKB-ARBA"/>
</dbReference>
<dbReference type="InterPro" id="IPR058922">
    <property type="entry name" value="WHD_DRP"/>
</dbReference>
<feature type="domain" description="NB-ARC" evidence="6">
    <location>
        <begin position="180"/>
        <end position="355"/>
    </location>
</feature>
<keyword evidence="5" id="KW-0611">Plant defense</keyword>
<protein>
    <submittedName>
        <fullName evidence="10">Disease resistance protein RPM1</fullName>
    </submittedName>
</protein>
<dbReference type="GO" id="GO:0043531">
    <property type="term" value="F:ADP binding"/>
    <property type="evidence" value="ECO:0007669"/>
    <property type="project" value="InterPro"/>
</dbReference>
<dbReference type="InterPro" id="IPR055414">
    <property type="entry name" value="LRR_R13L4/SHOC2-like"/>
</dbReference>
<dbReference type="EMBL" id="LSRQ01001899">
    <property type="protein sequence ID" value="OAY76140.1"/>
    <property type="molecule type" value="Genomic_DNA"/>
</dbReference>
<accession>A0A199VH92</accession>
<dbReference type="SUPFAM" id="SSF52540">
    <property type="entry name" value="P-loop containing nucleoside triphosphate hydrolases"/>
    <property type="match status" value="1"/>
</dbReference>
<keyword evidence="2" id="KW-0433">Leucine-rich repeat</keyword>
<dbReference type="InterPro" id="IPR041118">
    <property type="entry name" value="Rx_N"/>
</dbReference>
<feature type="domain" description="Disease resistance protein winged helix" evidence="8">
    <location>
        <begin position="444"/>
        <end position="515"/>
    </location>
</feature>
<dbReference type="InterPro" id="IPR002182">
    <property type="entry name" value="NB-ARC"/>
</dbReference>
<dbReference type="GO" id="GO:0002758">
    <property type="term" value="P:innate immune response-activating signaling pathway"/>
    <property type="evidence" value="ECO:0007669"/>
    <property type="project" value="UniProtKB-ARBA"/>
</dbReference>
<dbReference type="Pfam" id="PF23559">
    <property type="entry name" value="WHD_DRP"/>
    <property type="match status" value="1"/>
</dbReference>
<dbReference type="AlphaFoldDB" id="A0A199VH92"/>
<evidence type="ECO:0000313" key="11">
    <source>
        <dbReference type="Proteomes" id="UP000092600"/>
    </source>
</evidence>
<dbReference type="SUPFAM" id="SSF52058">
    <property type="entry name" value="L domain-like"/>
    <property type="match status" value="1"/>
</dbReference>
<evidence type="ECO:0000259" key="6">
    <source>
        <dbReference type="Pfam" id="PF00931"/>
    </source>
</evidence>
<evidence type="ECO:0000259" key="9">
    <source>
        <dbReference type="Pfam" id="PF23598"/>
    </source>
</evidence>
<evidence type="ECO:0000256" key="3">
    <source>
        <dbReference type="ARBA" id="ARBA00022737"/>
    </source>
</evidence>
<dbReference type="STRING" id="4615.A0A199VH92"/>
<dbReference type="Gene3D" id="3.80.10.10">
    <property type="entry name" value="Ribonuclease Inhibitor"/>
    <property type="match status" value="1"/>
</dbReference>
<dbReference type="Proteomes" id="UP000092600">
    <property type="component" value="Unassembled WGS sequence"/>
</dbReference>
<dbReference type="PANTHER" id="PTHR23155">
    <property type="entry name" value="DISEASE RESISTANCE PROTEIN RP"/>
    <property type="match status" value="1"/>
</dbReference>
<dbReference type="CDD" id="cd14798">
    <property type="entry name" value="RX-CC_like"/>
    <property type="match status" value="1"/>
</dbReference>
<evidence type="ECO:0000259" key="8">
    <source>
        <dbReference type="Pfam" id="PF23559"/>
    </source>
</evidence>
<evidence type="ECO:0000256" key="5">
    <source>
        <dbReference type="ARBA" id="ARBA00022821"/>
    </source>
</evidence>
<feature type="domain" description="Disease resistance R13L4/SHOC-2-like LRR" evidence="9">
    <location>
        <begin position="561"/>
        <end position="885"/>
    </location>
</feature>
<keyword evidence="3" id="KW-0677">Repeat</keyword>
<dbReference type="PRINTS" id="PR00364">
    <property type="entry name" value="DISEASERSIST"/>
</dbReference>
<dbReference type="InterPro" id="IPR027417">
    <property type="entry name" value="P-loop_NTPase"/>
</dbReference>
<dbReference type="FunFam" id="1.10.10.10:FF:000322">
    <property type="entry name" value="Probable disease resistance protein At1g63360"/>
    <property type="match status" value="1"/>
</dbReference>
<comment type="similarity">
    <text evidence="1">Belongs to the disease resistance NB-LRR family.</text>
</comment>
<comment type="caution">
    <text evidence="10">The sequence shown here is derived from an EMBL/GenBank/DDBJ whole genome shotgun (WGS) entry which is preliminary data.</text>
</comment>
<dbReference type="Gene3D" id="1.10.8.430">
    <property type="entry name" value="Helical domain of apoptotic protease-activating factors"/>
    <property type="match status" value="1"/>
</dbReference>
<dbReference type="InterPro" id="IPR036388">
    <property type="entry name" value="WH-like_DNA-bd_sf"/>
</dbReference>
<proteinExistence type="inferred from homology"/>
<dbReference type="Pfam" id="PF23598">
    <property type="entry name" value="LRR_14"/>
    <property type="match status" value="1"/>
</dbReference>
<evidence type="ECO:0000259" key="7">
    <source>
        <dbReference type="Pfam" id="PF18052"/>
    </source>
</evidence>
<evidence type="ECO:0000256" key="2">
    <source>
        <dbReference type="ARBA" id="ARBA00022614"/>
    </source>
</evidence>
<organism evidence="10 11">
    <name type="scientific">Ananas comosus</name>
    <name type="common">Pineapple</name>
    <name type="synonym">Ananas ananas</name>
    <dbReference type="NCBI Taxonomy" id="4615"/>
    <lineage>
        <taxon>Eukaryota</taxon>
        <taxon>Viridiplantae</taxon>
        <taxon>Streptophyta</taxon>
        <taxon>Embryophyta</taxon>
        <taxon>Tracheophyta</taxon>
        <taxon>Spermatophyta</taxon>
        <taxon>Magnoliopsida</taxon>
        <taxon>Liliopsida</taxon>
        <taxon>Poales</taxon>
        <taxon>Bromeliaceae</taxon>
        <taxon>Bromelioideae</taxon>
        <taxon>Ananas</taxon>
    </lineage>
</organism>
<dbReference type="InterPro" id="IPR032675">
    <property type="entry name" value="LRR_dom_sf"/>
</dbReference>
<dbReference type="Pfam" id="PF18052">
    <property type="entry name" value="Rx_N"/>
    <property type="match status" value="1"/>
</dbReference>
<evidence type="ECO:0000313" key="10">
    <source>
        <dbReference type="EMBL" id="OAY76140.1"/>
    </source>
</evidence>
<dbReference type="InterPro" id="IPR038005">
    <property type="entry name" value="RX-like_CC"/>
</dbReference>
<dbReference type="InterPro" id="IPR044974">
    <property type="entry name" value="Disease_R_plants"/>
</dbReference>
<dbReference type="FunFam" id="3.40.50.300:FF:001091">
    <property type="entry name" value="Probable disease resistance protein At1g61300"/>
    <property type="match status" value="1"/>
</dbReference>
<dbReference type="Gene3D" id="1.10.10.10">
    <property type="entry name" value="Winged helix-like DNA-binding domain superfamily/Winged helix DNA-binding domain"/>
    <property type="match status" value="1"/>
</dbReference>
<sequence>MAEAAVFHVLNKIAASLAGKALDTISGELVKEVSALLEVKNSMKQIESEFAVMQAFISQVNAYDSRNETLAAWLEQVKKVAFEVEDIIDEYTYLVGEENVGGFRNSLKKAFRHSKNIAAWHGIAAQLKQVETRLERLTTMRDRYGISVRETASDSAALRLRRAFDIPHLSHEDEIVGNDEETKRLIEWLTDGKEARAIISISGMGGWGKTTLANSIYKNPTVKSHFNCSVWISVSQSYRVEDLLRRILTYNARKNEKNEEILNGIDTMDRIELAEKIQIYLREKRYLIVLDDVWSRDAWSSLDRAFVRNNFGSRVIITTRTEDVARLADENRRLELRTLPKAEAWDLFCKKAFSKLADKCCPEHLKDWAEKIVDKCRGLPLAVVAIGSLLSYREQQEQEWKSFYDQLSWQLTNNPELNWVASILNLSFDDLPGYLKNCFLYCSLFPEDYLIKRKWLIRLWTAEGFIEERGPETTMEEVADGYVKELVHRSMLQVVERNDFGRAKTLQMHDLVREITLTTSREEKFGIVCNGPGATMLTEQARRVFVHKGGLTSQPNANLRQLRSFILFDKLLPSSSIENASSSFKLLRVLCLRHAKMEQIPDAVFDLFNLHYLDLQYTEVKSIPKSLGKLQNLQTLDLNVTRVEKLPREVATLTKLRHLFVTCYYDFECRIFDCFSAVSVPHDICRLKGLQTLLNIEADKFLMQNIGSLTSLRNLFVMKVRGAYCTELWASLKMMPGLVALGVVASDKDELLRLDSMHPLPSLQKLYLKGRLDEDEAPAVFANFGRLRDLALGWSGLQNDPLHSFSHMSSLVNLQLYRVYEGPRLSFRAGWFPRLKNLSLADMAQASVIDIEDGAMESLYQLQLIGLSSLTATPAGVVYLRSLQEMCLTDMPQEFIGSLETSEFTQYLSIYLF</sequence>
<dbReference type="PANTHER" id="PTHR23155:SF1182">
    <property type="entry name" value="OS07G0186500 PROTEIN"/>
    <property type="match status" value="1"/>
</dbReference>
<reference evidence="10 11" key="1">
    <citation type="journal article" date="2016" name="DNA Res.">
        <title>The draft genome of MD-2 pineapple using hybrid error correction of long reads.</title>
        <authorList>
            <person name="Redwan R.M."/>
            <person name="Saidin A."/>
            <person name="Kumar S.V."/>
        </authorList>
    </citation>
    <scope>NUCLEOTIDE SEQUENCE [LARGE SCALE GENOMIC DNA]</scope>
    <source>
        <strain evidence="11">cv. MD2</strain>
        <tissue evidence="10">Leaf</tissue>
    </source>
</reference>
<dbReference type="Gene3D" id="1.20.5.4130">
    <property type="match status" value="1"/>
</dbReference>
<dbReference type="Gene3D" id="3.40.50.300">
    <property type="entry name" value="P-loop containing nucleotide triphosphate hydrolases"/>
    <property type="match status" value="1"/>
</dbReference>
<dbReference type="Pfam" id="PF00931">
    <property type="entry name" value="NB-ARC"/>
    <property type="match status" value="1"/>
</dbReference>
<evidence type="ECO:0000256" key="4">
    <source>
        <dbReference type="ARBA" id="ARBA00022741"/>
    </source>
</evidence>